<keyword evidence="6" id="KW-1015">Disulfide bond</keyword>
<evidence type="ECO:0000259" key="8">
    <source>
        <dbReference type="Pfam" id="PF00031"/>
    </source>
</evidence>
<dbReference type="GO" id="GO:0070062">
    <property type="term" value="C:extracellular exosome"/>
    <property type="evidence" value="ECO:0007669"/>
    <property type="project" value="TreeGrafter"/>
</dbReference>
<name>M9T7E0_INTLE</name>
<proteinExistence type="evidence at transcript level"/>
<feature type="signal peptide" evidence="7">
    <location>
        <begin position="1"/>
        <end position="21"/>
    </location>
</feature>
<dbReference type="Gene3D" id="3.10.450.10">
    <property type="match status" value="1"/>
</dbReference>
<evidence type="ECO:0000256" key="6">
    <source>
        <dbReference type="ARBA" id="ARBA00023157"/>
    </source>
</evidence>
<evidence type="ECO:0000313" key="9">
    <source>
        <dbReference type="EMBL" id="AGI97177.1"/>
    </source>
</evidence>
<protein>
    <submittedName>
        <fullName evidence="9">Cystatin-Phy-1</fullName>
    </submittedName>
</protein>
<dbReference type="PANTHER" id="PTHR47033:SF1">
    <property type="entry name" value="CYSTATIN-M"/>
    <property type="match status" value="1"/>
</dbReference>
<feature type="chain" id="PRO_5018698639" evidence="7">
    <location>
        <begin position="22"/>
        <end position="87"/>
    </location>
</feature>
<sequence length="87" mass="9433">SGDSPVWVLMMLSVLALVARGDRPVGAPEEVPVSNRGIQEAADFAIEAYNGASNSMFCYKPARILKAETQVVSGIKYYLTVEIVNTR</sequence>
<evidence type="ECO:0000256" key="3">
    <source>
        <dbReference type="ARBA" id="ARBA00022525"/>
    </source>
</evidence>
<dbReference type="CDD" id="cd00042">
    <property type="entry name" value="CY"/>
    <property type="match status" value="1"/>
</dbReference>
<keyword evidence="7" id="KW-0732">Signal</keyword>
<accession>M9T7E0</accession>
<dbReference type="EMBL" id="JX467153">
    <property type="protein sequence ID" value="AGI97177.1"/>
    <property type="molecule type" value="mRNA"/>
</dbReference>
<evidence type="ECO:0000256" key="4">
    <source>
        <dbReference type="ARBA" id="ARBA00022690"/>
    </source>
</evidence>
<keyword evidence="4" id="KW-0646">Protease inhibitor</keyword>
<dbReference type="InterPro" id="IPR046350">
    <property type="entry name" value="Cystatin_sf"/>
</dbReference>
<feature type="domain" description="Cystatin" evidence="8">
    <location>
        <begin position="26"/>
        <end position="86"/>
    </location>
</feature>
<dbReference type="PROSITE" id="PS00287">
    <property type="entry name" value="CYSTATIN"/>
    <property type="match status" value="1"/>
</dbReference>
<organism evidence="9">
    <name type="scientific">Intellagama lesueurii</name>
    <name type="common">Eastern water dragon</name>
    <name type="synonym">Physignathus lesueurii</name>
    <dbReference type="NCBI Taxonomy" id="103694"/>
    <lineage>
        <taxon>Eukaryota</taxon>
        <taxon>Metazoa</taxon>
        <taxon>Chordata</taxon>
        <taxon>Craniata</taxon>
        <taxon>Vertebrata</taxon>
        <taxon>Euteleostomi</taxon>
        <taxon>Lepidosauria</taxon>
        <taxon>Squamata</taxon>
        <taxon>Bifurcata</taxon>
        <taxon>Unidentata</taxon>
        <taxon>Episquamata</taxon>
        <taxon>Toxicofera</taxon>
        <taxon>Iguania</taxon>
        <taxon>Acrodonta</taxon>
        <taxon>Agamidae</taxon>
        <taxon>Amphibolurinae</taxon>
        <taxon>Intellagama</taxon>
    </lineage>
</organism>
<evidence type="ECO:0000256" key="1">
    <source>
        <dbReference type="ARBA" id="ARBA00004613"/>
    </source>
</evidence>
<keyword evidence="5" id="KW-0789">Thiol protease inhibitor</keyword>
<comment type="subcellular location">
    <subcellularLocation>
        <location evidence="1">Secreted</location>
    </subcellularLocation>
</comment>
<dbReference type="PANTHER" id="PTHR47033">
    <property type="entry name" value="CYSTATIN-M"/>
    <property type="match status" value="1"/>
</dbReference>
<reference evidence="9" key="1">
    <citation type="submission" date="2012-08" db="EMBL/GenBank/DDBJ databases">
        <title>Squeezers and leaf-cutters: differential diversification and degeneration of the venom system in toxicoferan reptiles.</title>
        <authorList>
            <person name="Fry B.G."/>
            <person name="Undheim E.A.B."/>
            <person name="Ali S.A."/>
            <person name="Debono J."/>
            <person name="Scheib H."/>
            <person name="Ruder T."/>
            <person name="Jackson T.N.W."/>
            <person name="Morgenstern D."/>
            <person name="Cadwallader L."/>
            <person name="Whitehead D."/>
            <person name="Nabuurs R."/>
            <person name="van der Weerd L."/>
            <person name="Vidal N."/>
            <person name="Roelants K."/>
            <person name="Hendrikx I."/>
            <person name="Pineda Gonzalez S."/>
            <person name="Jones A."/>
            <person name="King G.F."/>
            <person name="Antunes A."/>
            <person name="Sunagar K."/>
        </authorList>
    </citation>
    <scope>NUCLEOTIDE SEQUENCE</scope>
</reference>
<dbReference type="InterPro" id="IPR000010">
    <property type="entry name" value="Cystatin_dom"/>
</dbReference>
<evidence type="ECO:0000256" key="2">
    <source>
        <dbReference type="ARBA" id="ARBA00009403"/>
    </source>
</evidence>
<feature type="non-terminal residue" evidence="9">
    <location>
        <position position="1"/>
    </location>
</feature>
<evidence type="ECO:0000256" key="7">
    <source>
        <dbReference type="SAM" id="SignalP"/>
    </source>
</evidence>
<dbReference type="Pfam" id="PF00031">
    <property type="entry name" value="Cystatin"/>
    <property type="match status" value="1"/>
</dbReference>
<keyword evidence="3" id="KW-0964">Secreted</keyword>
<dbReference type="AlphaFoldDB" id="M9T7E0"/>
<evidence type="ECO:0000256" key="5">
    <source>
        <dbReference type="ARBA" id="ARBA00022704"/>
    </source>
</evidence>
<dbReference type="InterPro" id="IPR018073">
    <property type="entry name" value="Prot_inh_cystat_CS"/>
</dbReference>
<comment type="similarity">
    <text evidence="2">Belongs to the cystatin family.</text>
</comment>
<dbReference type="GO" id="GO:0004869">
    <property type="term" value="F:cysteine-type endopeptidase inhibitor activity"/>
    <property type="evidence" value="ECO:0007669"/>
    <property type="project" value="UniProtKB-KW"/>
</dbReference>
<dbReference type="SUPFAM" id="SSF54403">
    <property type="entry name" value="Cystatin/monellin"/>
    <property type="match status" value="1"/>
</dbReference>